<name>A0A9N7VT41_PLEPL</name>
<feature type="region of interest" description="Disordered" evidence="1">
    <location>
        <begin position="152"/>
        <end position="175"/>
    </location>
</feature>
<comment type="caution">
    <text evidence="2">The sequence shown here is derived from an EMBL/GenBank/DDBJ whole genome shotgun (WGS) entry which is preliminary data.</text>
</comment>
<gene>
    <name evidence="2" type="ORF">PLEPLA_LOCUS42981</name>
</gene>
<feature type="region of interest" description="Disordered" evidence="1">
    <location>
        <begin position="197"/>
        <end position="266"/>
    </location>
</feature>
<accession>A0A9N7VT41</accession>
<dbReference type="AlphaFoldDB" id="A0A9N7VT41"/>
<keyword evidence="3" id="KW-1185">Reference proteome</keyword>
<feature type="compositionally biased region" description="Low complexity" evidence="1">
    <location>
        <begin position="254"/>
        <end position="266"/>
    </location>
</feature>
<evidence type="ECO:0000313" key="2">
    <source>
        <dbReference type="EMBL" id="CAB1455210.1"/>
    </source>
</evidence>
<evidence type="ECO:0000313" key="3">
    <source>
        <dbReference type="Proteomes" id="UP001153269"/>
    </source>
</evidence>
<feature type="compositionally biased region" description="Low complexity" evidence="1">
    <location>
        <begin position="209"/>
        <end position="245"/>
    </location>
</feature>
<proteinExistence type="predicted"/>
<evidence type="ECO:0000256" key="1">
    <source>
        <dbReference type="SAM" id="MobiDB-lite"/>
    </source>
</evidence>
<protein>
    <submittedName>
        <fullName evidence="2">Uncharacterized protein</fullName>
    </submittedName>
</protein>
<dbReference type="Proteomes" id="UP001153269">
    <property type="component" value="Unassembled WGS sequence"/>
</dbReference>
<organism evidence="2 3">
    <name type="scientific">Pleuronectes platessa</name>
    <name type="common">European plaice</name>
    <dbReference type="NCBI Taxonomy" id="8262"/>
    <lineage>
        <taxon>Eukaryota</taxon>
        <taxon>Metazoa</taxon>
        <taxon>Chordata</taxon>
        <taxon>Craniata</taxon>
        <taxon>Vertebrata</taxon>
        <taxon>Euteleostomi</taxon>
        <taxon>Actinopterygii</taxon>
        <taxon>Neopterygii</taxon>
        <taxon>Teleostei</taxon>
        <taxon>Neoteleostei</taxon>
        <taxon>Acanthomorphata</taxon>
        <taxon>Carangaria</taxon>
        <taxon>Pleuronectiformes</taxon>
        <taxon>Pleuronectoidei</taxon>
        <taxon>Pleuronectidae</taxon>
        <taxon>Pleuronectes</taxon>
    </lineage>
</organism>
<dbReference type="EMBL" id="CADEAL010004244">
    <property type="protein sequence ID" value="CAB1455210.1"/>
    <property type="molecule type" value="Genomic_DNA"/>
</dbReference>
<sequence length="266" mass="27790">MQTFSAWPPGIMSIEIQEKMMCEHNRGSPTNISRGKSGVIHVEDPDGVFVVIKADTENPLCCACVKGKLRVTAANSSEFTRRSRLKTASRGRMPHSELLQGLKRKGDPPVAHKLAFSNLRAADPRPGVSVATAAGTVDKTVLSPVSPAALPPASGGALGQGHSVPINSCQGQHRHVPLPTPENLFFTETWENAPFKCTLHSGDRGSTQGGQQQLRDSSSSSSGSTTAQNTSPTITCQTSAATTSTARERQTGPAACGAACGSSSVS</sequence>
<reference evidence="2" key="1">
    <citation type="submission" date="2020-03" db="EMBL/GenBank/DDBJ databases">
        <authorList>
            <person name="Weist P."/>
        </authorList>
    </citation>
    <scope>NUCLEOTIDE SEQUENCE</scope>
</reference>